<dbReference type="CDD" id="cd03397">
    <property type="entry name" value="PAP2_acid_phosphatase"/>
    <property type="match status" value="1"/>
</dbReference>
<evidence type="ECO:0000256" key="3">
    <source>
        <dbReference type="ARBA" id="ARBA00009017"/>
    </source>
</evidence>
<dbReference type="PRINTS" id="PR00483">
    <property type="entry name" value="BACPHPHTASE"/>
</dbReference>
<evidence type="ECO:0000256" key="8">
    <source>
        <dbReference type="SAM" id="MobiDB-lite"/>
    </source>
</evidence>
<accession>A0ABT5MXR5</accession>
<protein>
    <recommendedName>
        <fullName evidence="4">acid phosphatase</fullName>
        <ecNumber evidence="4">3.1.3.2</ecNumber>
    </recommendedName>
</protein>
<evidence type="ECO:0000256" key="9">
    <source>
        <dbReference type="SAM" id="SignalP"/>
    </source>
</evidence>
<dbReference type="Pfam" id="PF01569">
    <property type="entry name" value="PAP2"/>
    <property type="match status" value="1"/>
</dbReference>
<dbReference type="SUPFAM" id="SSF48317">
    <property type="entry name" value="Acid phosphatase/Vanadium-dependent haloperoxidase"/>
    <property type="match status" value="1"/>
</dbReference>
<comment type="catalytic activity">
    <reaction evidence="1">
        <text>a phosphate monoester + H2O = an alcohol + phosphate</text>
        <dbReference type="Rhea" id="RHEA:15017"/>
        <dbReference type="ChEBI" id="CHEBI:15377"/>
        <dbReference type="ChEBI" id="CHEBI:30879"/>
        <dbReference type="ChEBI" id="CHEBI:43474"/>
        <dbReference type="ChEBI" id="CHEBI:67140"/>
        <dbReference type="EC" id="3.1.3.2"/>
    </reaction>
</comment>
<dbReference type="PROSITE" id="PS01157">
    <property type="entry name" value="ACID_PHOSPH_CL_A"/>
    <property type="match status" value="1"/>
</dbReference>
<proteinExistence type="inferred from homology"/>
<dbReference type="InterPro" id="IPR001011">
    <property type="entry name" value="Acid_Pase_classA_bac"/>
</dbReference>
<organism evidence="11 12">
    <name type="scientific">Curvibacter cyanobacteriorum</name>
    <dbReference type="NCBI Taxonomy" id="3026422"/>
    <lineage>
        <taxon>Bacteria</taxon>
        <taxon>Pseudomonadati</taxon>
        <taxon>Pseudomonadota</taxon>
        <taxon>Betaproteobacteria</taxon>
        <taxon>Burkholderiales</taxon>
        <taxon>Comamonadaceae</taxon>
        <taxon>Curvibacter</taxon>
    </lineage>
</organism>
<evidence type="ECO:0000313" key="12">
    <source>
        <dbReference type="Proteomes" id="UP001528673"/>
    </source>
</evidence>
<evidence type="ECO:0000313" key="11">
    <source>
        <dbReference type="EMBL" id="MDD0838849.1"/>
    </source>
</evidence>
<feature type="domain" description="Phosphatidic acid phosphatase type 2/haloperoxidase" evidence="10">
    <location>
        <begin position="144"/>
        <end position="255"/>
    </location>
</feature>
<keyword evidence="12" id="KW-1185">Reference proteome</keyword>
<comment type="subcellular location">
    <subcellularLocation>
        <location evidence="2">Periplasm</location>
    </subcellularLocation>
</comment>
<feature type="signal peptide" evidence="9">
    <location>
        <begin position="1"/>
        <end position="36"/>
    </location>
</feature>
<feature type="region of interest" description="Disordered" evidence="8">
    <location>
        <begin position="297"/>
        <end position="327"/>
    </location>
</feature>
<reference evidence="11 12" key="1">
    <citation type="submission" date="2023-02" db="EMBL/GenBank/DDBJ databases">
        <title>Bacterial whole genomic sequence of Curvibacter sp. HBC61.</title>
        <authorList>
            <person name="Le V."/>
            <person name="Ko S.-R."/>
            <person name="Ahn C.-Y."/>
            <person name="Oh H.-M."/>
        </authorList>
    </citation>
    <scope>NUCLEOTIDE SEQUENCE [LARGE SCALE GENOMIC DNA]</scope>
    <source>
        <strain evidence="11 12">HBC61</strain>
    </source>
</reference>
<dbReference type="Proteomes" id="UP001528673">
    <property type="component" value="Unassembled WGS sequence"/>
</dbReference>
<comment type="similarity">
    <text evidence="3">Belongs to the class A bacterial acid phosphatase family.</text>
</comment>
<dbReference type="SMART" id="SM00014">
    <property type="entry name" value="acidPPc"/>
    <property type="match status" value="1"/>
</dbReference>
<feature type="compositionally biased region" description="Low complexity" evidence="8">
    <location>
        <begin position="297"/>
        <end position="319"/>
    </location>
</feature>
<sequence>MLPAIPSLRSGACRAGFALGTLSLLMGLSACNSSGASSVDPATAPPTTLAQVGEYPPGSGVWKGYLASTAWPDSLALLPAPPTKGLPPYEADEYAFLSTRTLAQGPRGQVAKADADLHFPHAPNQMACALGLDIDADRSPNLNALMARSFADAGLSTYKAKNYYKRVRPFVVNQTSTCLPADDALLAKDGSYPSGHTAIGWTWALLLSEVSPERTNALLQRGLAFGQSRVICGAHWQSDVDNARLVAAGVVARLHSEPVFLTQLALAKQEVATLRQTIKSSTRDCAAEAAALQLGDTAPPASVSGAASGTAAGLPASLSEPSPAAKP</sequence>
<evidence type="ECO:0000259" key="10">
    <source>
        <dbReference type="SMART" id="SM00014"/>
    </source>
</evidence>
<evidence type="ECO:0000256" key="4">
    <source>
        <dbReference type="ARBA" id="ARBA00012646"/>
    </source>
</evidence>
<dbReference type="InterPro" id="IPR036938">
    <property type="entry name" value="PAP2/HPO_sf"/>
</dbReference>
<gene>
    <name evidence="11" type="ORF">PSQ40_09740</name>
</gene>
<feature type="chain" id="PRO_5047176927" description="acid phosphatase" evidence="9">
    <location>
        <begin position="37"/>
        <end position="327"/>
    </location>
</feature>
<evidence type="ECO:0000256" key="6">
    <source>
        <dbReference type="ARBA" id="ARBA00022764"/>
    </source>
</evidence>
<dbReference type="EC" id="3.1.3.2" evidence="4"/>
<dbReference type="Gene3D" id="1.20.144.10">
    <property type="entry name" value="Phosphatidic acid phosphatase type 2/haloperoxidase"/>
    <property type="match status" value="1"/>
</dbReference>
<name>A0ABT5MXR5_9BURK</name>
<dbReference type="InterPro" id="IPR018296">
    <property type="entry name" value="Acid_Pase_classA_bac_CS"/>
</dbReference>
<keyword evidence="7" id="KW-0378">Hydrolase</keyword>
<evidence type="ECO:0000256" key="7">
    <source>
        <dbReference type="ARBA" id="ARBA00022801"/>
    </source>
</evidence>
<dbReference type="EMBL" id="JAQSIP010000004">
    <property type="protein sequence ID" value="MDD0838849.1"/>
    <property type="molecule type" value="Genomic_DNA"/>
</dbReference>
<evidence type="ECO:0000256" key="2">
    <source>
        <dbReference type="ARBA" id="ARBA00004418"/>
    </source>
</evidence>
<evidence type="ECO:0000256" key="5">
    <source>
        <dbReference type="ARBA" id="ARBA00022729"/>
    </source>
</evidence>
<comment type="caution">
    <text evidence="11">The sequence shown here is derived from an EMBL/GenBank/DDBJ whole genome shotgun (WGS) entry which is preliminary data.</text>
</comment>
<keyword evidence="6" id="KW-0574">Periplasm</keyword>
<dbReference type="RefSeq" id="WP_273951191.1">
    <property type="nucleotide sequence ID" value="NZ_JAQSIP010000004.1"/>
</dbReference>
<dbReference type="InterPro" id="IPR000326">
    <property type="entry name" value="PAP2/HPO"/>
</dbReference>
<keyword evidence="5 9" id="KW-0732">Signal</keyword>
<evidence type="ECO:0000256" key="1">
    <source>
        <dbReference type="ARBA" id="ARBA00000032"/>
    </source>
</evidence>